<feature type="non-terminal residue" evidence="2">
    <location>
        <position position="223"/>
    </location>
</feature>
<comment type="caution">
    <text evidence="2">The sequence shown here is derived from an EMBL/GenBank/DDBJ whole genome shotgun (WGS) entry which is preliminary data.</text>
</comment>
<dbReference type="Pfam" id="PF00639">
    <property type="entry name" value="Rotamase"/>
    <property type="match status" value="2"/>
</dbReference>
<dbReference type="InterPro" id="IPR050245">
    <property type="entry name" value="PrsA_foldase"/>
</dbReference>
<dbReference type="Gene3D" id="3.10.50.40">
    <property type="match status" value="2"/>
</dbReference>
<reference evidence="2" key="1">
    <citation type="journal article" date="2014" name="Front. Microbiol.">
        <title>High frequency of phylogenetically diverse reductive dehalogenase-homologous genes in deep subseafloor sedimentary metagenomes.</title>
        <authorList>
            <person name="Kawai M."/>
            <person name="Futagami T."/>
            <person name="Toyoda A."/>
            <person name="Takaki Y."/>
            <person name="Nishi S."/>
            <person name="Hori S."/>
            <person name="Arai W."/>
            <person name="Tsubouchi T."/>
            <person name="Morono Y."/>
            <person name="Uchiyama I."/>
            <person name="Ito T."/>
            <person name="Fujiyama A."/>
            <person name="Inagaki F."/>
            <person name="Takami H."/>
        </authorList>
    </citation>
    <scope>NUCLEOTIDE SEQUENCE</scope>
    <source>
        <strain evidence="2">Expedition CK06-06</strain>
    </source>
</reference>
<feature type="domain" description="PpiC" evidence="1">
    <location>
        <begin position="139"/>
        <end position="223"/>
    </location>
</feature>
<sequence>DPPLSKDYRDMVRAEMLISKLRDEYFEQKVPLFAEQRHIMAMFLESKSQATEIRARLESGESFTELAGEFSLDGFSKDEKGDLGWRPKEVLTLLLDSSIPEEYAFGYEAGGLSQPIYDEAKAKGVGYWLITVLERKEEAEEAHVQAILLGSEEEAQDIRARLEAGEDFAALAKELSRHEPSKEIGGDMGWLTRGTMSSAFDEFAFNSELEMLSEPIRDEATWT</sequence>
<feature type="domain" description="PpiC" evidence="1">
    <location>
        <begin position="31"/>
        <end position="116"/>
    </location>
</feature>
<protein>
    <recommendedName>
        <fullName evidence="1">PpiC domain-containing protein</fullName>
    </recommendedName>
</protein>
<organism evidence="2">
    <name type="scientific">marine sediment metagenome</name>
    <dbReference type="NCBI Taxonomy" id="412755"/>
    <lineage>
        <taxon>unclassified sequences</taxon>
        <taxon>metagenomes</taxon>
        <taxon>ecological metagenomes</taxon>
    </lineage>
</organism>
<dbReference type="PANTHER" id="PTHR47245:SF2">
    <property type="entry name" value="PEPTIDYL-PROLYL CIS-TRANS ISOMERASE HP_0175-RELATED"/>
    <property type="match status" value="1"/>
</dbReference>
<dbReference type="InterPro" id="IPR023058">
    <property type="entry name" value="PPIase_PpiC_CS"/>
</dbReference>
<dbReference type="PROSITE" id="PS01096">
    <property type="entry name" value="PPIC_PPIASE_1"/>
    <property type="match status" value="1"/>
</dbReference>
<dbReference type="InterPro" id="IPR046357">
    <property type="entry name" value="PPIase_dom_sf"/>
</dbReference>
<proteinExistence type="predicted"/>
<dbReference type="AlphaFoldDB" id="X0XLZ9"/>
<evidence type="ECO:0000259" key="1">
    <source>
        <dbReference type="PROSITE" id="PS50198"/>
    </source>
</evidence>
<evidence type="ECO:0000313" key="2">
    <source>
        <dbReference type="EMBL" id="GAG44219.1"/>
    </source>
</evidence>
<gene>
    <name evidence="2" type="ORF">S01H1_79971</name>
</gene>
<dbReference type="InterPro" id="IPR000297">
    <property type="entry name" value="PPIase_PpiC"/>
</dbReference>
<dbReference type="EMBL" id="BARS01053958">
    <property type="protein sequence ID" value="GAG44219.1"/>
    <property type="molecule type" value="Genomic_DNA"/>
</dbReference>
<accession>X0XLZ9</accession>
<dbReference type="PANTHER" id="PTHR47245">
    <property type="entry name" value="PEPTIDYLPROLYL ISOMERASE"/>
    <property type="match status" value="1"/>
</dbReference>
<dbReference type="PROSITE" id="PS50198">
    <property type="entry name" value="PPIC_PPIASE_2"/>
    <property type="match status" value="2"/>
</dbReference>
<feature type="non-terminal residue" evidence="2">
    <location>
        <position position="1"/>
    </location>
</feature>
<name>X0XLZ9_9ZZZZ</name>
<dbReference type="SUPFAM" id="SSF54534">
    <property type="entry name" value="FKBP-like"/>
    <property type="match status" value="2"/>
</dbReference>
<dbReference type="GO" id="GO:0003755">
    <property type="term" value="F:peptidyl-prolyl cis-trans isomerase activity"/>
    <property type="evidence" value="ECO:0007669"/>
    <property type="project" value="InterPro"/>
</dbReference>